<evidence type="ECO:0000256" key="3">
    <source>
        <dbReference type="ARBA" id="ARBA00022691"/>
    </source>
</evidence>
<keyword evidence="4" id="KW-0802">TPR repeat</keyword>
<organism evidence="7 8">
    <name type="scientific">Mariprofundus aestuarium</name>
    <dbReference type="NCBI Taxonomy" id="1921086"/>
    <lineage>
        <taxon>Bacteria</taxon>
        <taxon>Pseudomonadati</taxon>
        <taxon>Pseudomonadota</taxon>
        <taxon>Candidatius Mariprofundia</taxon>
        <taxon>Mariprofundales</taxon>
        <taxon>Mariprofundaceae</taxon>
        <taxon>Mariprofundus</taxon>
    </lineage>
</organism>
<sequence length="428" mass="48523">MSADRIASMLQEAMGLDQASVGSGVILNAIRKRMRETGVSDEKRFLALLNDSPDEMKAMIEEVVVPETWFFRNDAAFQLMVKHLSGKWKRAHPSRTPRLLSIPCSTGEEPYSMAMALLDAGYKTDEFHIDAIDISSQNLNKAQKAVYGKGSFRGEHLDFRQHHFNKIKTGYALESQVRRAVNFHQANILDHSQVNRFGSYDIIFCRNLLIYFNQPDRDRTARILSAMLNQDGFLFVGHAETGLMWKERFAAVPHSMAFAYRPLGSDEAARTSRPKLRALSRVPVIPKPKKPDSLHRPAKKKPTRPLSAVSDRKIESMKVKQEKGAMLEEASRLADKGLLEEALQQCEDFLKEKGNSAQAWFLMGLILDTQGDKERAKEGFRKALYLDPNHYEALVHLALLLDQLGELKAAQQLRSRIQRLQGHLRSNP</sequence>
<accession>A0A2K8KZ81</accession>
<dbReference type="PANTHER" id="PTHR24422">
    <property type="entry name" value="CHEMOTAXIS PROTEIN METHYLTRANSFERASE"/>
    <property type="match status" value="1"/>
</dbReference>
<evidence type="ECO:0000313" key="7">
    <source>
        <dbReference type="EMBL" id="ATX78841.1"/>
    </source>
</evidence>
<dbReference type="Gene3D" id="1.25.40.10">
    <property type="entry name" value="Tetratricopeptide repeat domain"/>
    <property type="match status" value="1"/>
</dbReference>
<dbReference type="AlphaFoldDB" id="A0A2K8KZ81"/>
<evidence type="ECO:0000256" key="4">
    <source>
        <dbReference type="PROSITE-ProRule" id="PRU00339"/>
    </source>
</evidence>
<dbReference type="Pfam" id="PF01739">
    <property type="entry name" value="CheR"/>
    <property type="match status" value="1"/>
</dbReference>
<dbReference type="Pfam" id="PF13181">
    <property type="entry name" value="TPR_8"/>
    <property type="match status" value="1"/>
</dbReference>
<keyword evidence="8" id="KW-1185">Reference proteome</keyword>
<keyword evidence="3" id="KW-0949">S-adenosyl-L-methionine</keyword>
<keyword evidence="2 7" id="KW-0808">Transferase</keyword>
<evidence type="ECO:0000256" key="5">
    <source>
        <dbReference type="SAM" id="MobiDB-lite"/>
    </source>
</evidence>
<dbReference type="SUPFAM" id="SSF48452">
    <property type="entry name" value="TPR-like"/>
    <property type="match status" value="1"/>
</dbReference>
<dbReference type="InterPro" id="IPR019734">
    <property type="entry name" value="TPR_rpt"/>
</dbReference>
<dbReference type="InterPro" id="IPR050903">
    <property type="entry name" value="Bact_Chemotaxis_MeTrfase"/>
</dbReference>
<dbReference type="InterPro" id="IPR029063">
    <property type="entry name" value="SAM-dependent_MTases_sf"/>
</dbReference>
<dbReference type="KEGG" id="maes:Ga0123461_0400"/>
<evidence type="ECO:0000256" key="2">
    <source>
        <dbReference type="ARBA" id="ARBA00022679"/>
    </source>
</evidence>
<dbReference type="Proteomes" id="UP000231701">
    <property type="component" value="Chromosome"/>
</dbReference>
<feature type="repeat" description="TPR" evidence="4">
    <location>
        <begin position="357"/>
        <end position="390"/>
    </location>
</feature>
<dbReference type="RefSeq" id="WP_157819195.1">
    <property type="nucleotide sequence ID" value="NZ_CP018799.1"/>
</dbReference>
<gene>
    <name evidence="7" type="ORF">Ga0123461_0400</name>
</gene>
<dbReference type="PANTHER" id="PTHR24422:SF19">
    <property type="entry name" value="CHEMOTAXIS PROTEIN METHYLTRANSFERASE"/>
    <property type="match status" value="1"/>
</dbReference>
<dbReference type="PROSITE" id="PS50005">
    <property type="entry name" value="TPR"/>
    <property type="match status" value="1"/>
</dbReference>
<dbReference type="SMART" id="SM00028">
    <property type="entry name" value="TPR"/>
    <property type="match status" value="2"/>
</dbReference>
<dbReference type="GO" id="GO:0032259">
    <property type="term" value="P:methylation"/>
    <property type="evidence" value="ECO:0007669"/>
    <property type="project" value="UniProtKB-KW"/>
</dbReference>
<dbReference type="CDD" id="cd02440">
    <property type="entry name" value="AdoMet_MTases"/>
    <property type="match status" value="1"/>
</dbReference>
<dbReference type="InterPro" id="IPR011990">
    <property type="entry name" value="TPR-like_helical_dom_sf"/>
</dbReference>
<feature type="region of interest" description="Disordered" evidence="5">
    <location>
        <begin position="279"/>
        <end position="311"/>
    </location>
</feature>
<dbReference type="PROSITE" id="PS50123">
    <property type="entry name" value="CHER"/>
    <property type="match status" value="1"/>
</dbReference>
<evidence type="ECO:0000313" key="8">
    <source>
        <dbReference type="Proteomes" id="UP000231701"/>
    </source>
</evidence>
<proteinExistence type="predicted"/>
<dbReference type="SMART" id="SM00138">
    <property type="entry name" value="MeTrc"/>
    <property type="match status" value="1"/>
</dbReference>
<evidence type="ECO:0000259" key="6">
    <source>
        <dbReference type="PROSITE" id="PS50123"/>
    </source>
</evidence>
<name>A0A2K8KZ81_MARES</name>
<dbReference type="PROSITE" id="PS50293">
    <property type="entry name" value="TPR_REGION"/>
    <property type="match status" value="1"/>
</dbReference>
<protein>
    <submittedName>
        <fullName evidence="7">Chemotaxis protein methyltransferase WspC</fullName>
    </submittedName>
</protein>
<feature type="domain" description="CheR-type methyltransferase" evidence="6">
    <location>
        <begin position="1"/>
        <end position="241"/>
    </location>
</feature>
<dbReference type="GO" id="GO:0008757">
    <property type="term" value="F:S-adenosylmethionine-dependent methyltransferase activity"/>
    <property type="evidence" value="ECO:0007669"/>
    <property type="project" value="InterPro"/>
</dbReference>
<dbReference type="Gene3D" id="3.40.50.150">
    <property type="entry name" value="Vaccinia Virus protein VP39"/>
    <property type="match status" value="1"/>
</dbReference>
<dbReference type="InterPro" id="IPR022642">
    <property type="entry name" value="CheR_C"/>
</dbReference>
<dbReference type="SUPFAM" id="SSF53335">
    <property type="entry name" value="S-adenosyl-L-methionine-dependent methyltransferases"/>
    <property type="match status" value="1"/>
</dbReference>
<reference evidence="7 8" key="1">
    <citation type="submission" date="2016-12" db="EMBL/GenBank/DDBJ databases">
        <title>Isolation and genomic insights into novel planktonic Zetaproteobacteria from stratified waters of the Chesapeake Bay.</title>
        <authorList>
            <person name="McAllister S.M."/>
            <person name="Kato S."/>
            <person name="Chan C.S."/>
            <person name="Chiu B.K."/>
            <person name="Field E.K."/>
        </authorList>
    </citation>
    <scope>NUCLEOTIDE SEQUENCE [LARGE SCALE GENOMIC DNA]</scope>
    <source>
        <strain evidence="7 8">CP-5</strain>
    </source>
</reference>
<dbReference type="PRINTS" id="PR00996">
    <property type="entry name" value="CHERMTFRASE"/>
</dbReference>
<dbReference type="InterPro" id="IPR000780">
    <property type="entry name" value="CheR_MeTrfase"/>
</dbReference>
<dbReference type="OrthoDB" id="9816309at2"/>
<dbReference type="EMBL" id="CP018799">
    <property type="protein sequence ID" value="ATX78841.1"/>
    <property type="molecule type" value="Genomic_DNA"/>
</dbReference>
<evidence type="ECO:0000256" key="1">
    <source>
        <dbReference type="ARBA" id="ARBA00022603"/>
    </source>
</evidence>
<keyword evidence="1 7" id="KW-0489">Methyltransferase</keyword>